<dbReference type="AlphaFoldDB" id="A0A2A4K123"/>
<evidence type="ECO:0000256" key="1">
    <source>
        <dbReference type="SAM" id="MobiDB-lite"/>
    </source>
</evidence>
<name>A0A2A4K123_HELVI</name>
<accession>A0A2A4K123</accession>
<gene>
    <name evidence="2" type="ORF">B5V51_6830</name>
</gene>
<feature type="compositionally biased region" description="Basic residues" evidence="1">
    <location>
        <begin position="173"/>
        <end position="189"/>
    </location>
</feature>
<comment type="caution">
    <text evidence="2">The sequence shown here is derived from an EMBL/GenBank/DDBJ whole genome shotgun (WGS) entry which is preliminary data.</text>
</comment>
<sequence length="221" mass="24658">MRGSCKRFGPEMCDFSTLSTEKQELVKMFVDYLQSDKRKSHGHGHHGHHGKFGKHGHGKFGHFGKHGHGRHGMHVGRHGPHGHCGPHGRRGPHGHGGHGRPHGHCHRGRHGLHGKHGKFWAQWSIDLTEESDDSQAMESAVETGRNPSPPPAETTNQEDEGNNTDKCKCSCFGRKHGGRFGRRKLHKRNQAPMAENSSQTEDNTQENLTEMVENINIDTTE</sequence>
<feature type="region of interest" description="Disordered" evidence="1">
    <location>
        <begin position="37"/>
        <end position="110"/>
    </location>
</feature>
<feature type="compositionally biased region" description="Polar residues" evidence="1">
    <location>
        <begin position="195"/>
        <end position="208"/>
    </location>
</feature>
<organism evidence="2">
    <name type="scientific">Heliothis virescens</name>
    <name type="common">Tobacco budworm moth</name>
    <dbReference type="NCBI Taxonomy" id="7102"/>
    <lineage>
        <taxon>Eukaryota</taxon>
        <taxon>Metazoa</taxon>
        <taxon>Ecdysozoa</taxon>
        <taxon>Arthropoda</taxon>
        <taxon>Hexapoda</taxon>
        <taxon>Insecta</taxon>
        <taxon>Pterygota</taxon>
        <taxon>Neoptera</taxon>
        <taxon>Endopterygota</taxon>
        <taxon>Lepidoptera</taxon>
        <taxon>Glossata</taxon>
        <taxon>Ditrysia</taxon>
        <taxon>Noctuoidea</taxon>
        <taxon>Noctuidae</taxon>
        <taxon>Heliothinae</taxon>
        <taxon>Heliothis</taxon>
    </lineage>
</organism>
<feature type="compositionally biased region" description="Basic residues" evidence="1">
    <location>
        <begin position="38"/>
        <end position="110"/>
    </location>
</feature>
<evidence type="ECO:0000313" key="2">
    <source>
        <dbReference type="EMBL" id="PCG77618.1"/>
    </source>
</evidence>
<dbReference type="EMBL" id="NWSH01000301">
    <property type="protein sequence ID" value="PCG77618.1"/>
    <property type="molecule type" value="Genomic_DNA"/>
</dbReference>
<feature type="region of interest" description="Disordered" evidence="1">
    <location>
        <begin position="130"/>
        <end position="221"/>
    </location>
</feature>
<proteinExistence type="predicted"/>
<protein>
    <submittedName>
        <fullName evidence="2">Uncharacterized protein</fullName>
    </submittedName>
</protein>
<reference evidence="2" key="1">
    <citation type="submission" date="2017-09" db="EMBL/GenBank/DDBJ databases">
        <title>Contemporary evolution of a Lepidopteran species, Heliothis virescens, in response to modern agricultural practices.</title>
        <authorList>
            <person name="Fritz M.L."/>
            <person name="Deyonke A.M."/>
            <person name="Papanicolaou A."/>
            <person name="Micinski S."/>
            <person name="Westbrook J."/>
            <person name="Gould F."/>
        </authorList>
    </citation>
    <scope>NUCLEOTIDE SEQUENCE [LARGE SCALE GENOMIC DNA]</scope>
    <source>
        <strain evidence="2">HvINT-</strain>
        <tissue evidence="2">Whole body</tissue>
    </source>
</reference>